<organism evidence="1 2">
    <name type="scientific">Edaphochlamys debaryana</name>
    <dbReference type="NCBI Taxonomy" id="47281"/>
    <lineage>
        <taxon>Eukaryota</taxon>
        <taxon>Viridiplantae</taxon>
        <taxon>Chlorophyta</taxon>
        <taxon>core chlorophytes</taxon>
        <taxon>Chlorophyceae</taxon>
        <taxon>CS clade</taxon>
        <taxon>Chlamydomonadales</taxon>
        <taxon>Chlamydomonadales incertae sedis</taxon>
        <taxon>Edaphochlamys</taxon>
    </lineage>
</organism>
<dbReference type="AlphaFoldDB" id="A0A835YA41"/>
<protein>
    <submittedName>
        <fullName evidence="1">Uncharacterized protein</fullName>
    </submittedName>
</protein>
<evidence type="ECO:0000313" key="1">
    <source>
        <dbReference type="EMBL" id="KAG2498811.1"/>
    </source>
</evidence>
<comment type="caution">
    <text evidence="1">The sequence shown here is derived from an EMBL/GenBank/DDBJ whole genome shotgun (WGS) entry which is preliminary data.</text>
</comment>
<gene>
    <name evidence="1" type="ORF">HYH03_003004</name>
</gene>
<keyword evidence="2" id="KW-1185">Reference proteome</keyword>
<dbReference type="Proteomes" id="UP000612055">
    <property type="component" value="Unassembled WGS sequence"/>
</dbReference>
<dbReference type="EMBL" id="JAEHOE010000008">
    <property type="protein sequence ID" value="KAG2498811.1"/>
    <property type="molecule type" value="Genomic_DNA"/>
</dbReference>
<dbReference type="OrthoDB" id="543108at2759"/>
<proteinExistence type="predicted"/>
<name>A0A835YA41_9CHLO</name>
<evidence type="ECO:0000313" key="2">
    <source>
        <dbReference type="Proteomes" id="UP000612055"/>
    </source>
</evidence>
<reference evidence="1" key="1">
    <citation type="journal article" date="2020" name="bioRxiv">
        <title>Comparative genomics of Chlamydomonas.</title>
        <authorList>
            <person name="Craig R.J."/>
            <person name="Hasan A.R."/>
            <person name="Ness R.W."/>
            <person name="Keightley P.D."/>
        </authorList>
    </citation>
    <scope>NUCLEOTIDE SEQUENCE</scope>
    <source>
        <strain evidence="1">CCAP 11/70</strain>
    </source>
</reference>
<dbReference type="PANTHER" id="PTHR35693">
    <property type="entry name" value="EXPRESSED PROTEIN"/>
    <property type="match status" value="1"/>
</dbReference>
<accession>A0A835YA41</accession>
<dbReference type="PANTHER" id="PTHR35693:SF1">
    <property type="entry name" value="EXPRESSED PROTEIN"/>
    <property type="match status" value="1"/>
</dbReference>
<sequence length="143" mass="15936">MRDVESGQFAAPRAFDVLSRYRTEQLSLNTSDRPRIQLPEAPFVRAFLQKYPEAKSEPVALNSFAPPLARQFAQRQLELIQSGQDTAAAFAQAEKDFAARIQALRSRYLASATGSTNPLELLRQAEQEALDAGLEALAETQRR</sequence>